<dbReference type="OMA" id="DVAYWCH"/>
<dbReference type="GO" id="GO:0036038">
    <property type="term" value="C:MKS complex"/>
    <property type="evidence" value="ECO:0007669"/>
    <property type="project" value="TreeGrafter"/>
</dbReference>
<reference evidence="7 8" key="1">
    <citation type="submission" date="2015-07" db="EMBL/GenBank/DDBJ databases">
        <title>High-quality genome of monoxenous trypanosomatid Leptomonas pyrrhocoris.</title>
        <authorList>
            <person name="Flegontov P."/>
            <person name="Butenko A."/>
            <person name="Firsov S."/>
            <person name="Vlcek C."/>
            <person name="Logacheva M.D."/>
            <person name="Field M."/>
            <person name="Filatov D."/>
            <person name="Flegontova O."/>
            <person name="Gerasimov E."/>
            <person name="Jackson A.P."/>
            <person name="Kelly S."/>
            <person name="Opperdoes F."/>
            <person name="O'Reilly A."/>
            <person name="Votypka J."/>
            <person name="Yurchenko V."/>
            <person name="Lukes J."/>
        </authorList>
    </citation>
    <scope>NUCLEOTIDE SEQUENCE [LARGE SCALE GENOMIC DNA]</scope>
    <source>
        <strain evidence="7">H10</strain>
    </source>
</reference>
<evidence type="ECO:0000313" key="7">
    <source>
        <dbReference type="EMBL" id="KPA79429.1"/>
    </source>
</evidence>
<comment type="caution">
    <text evidence="7">The sequence shown here is derived from an EMBL/GenBank/DDBJ whole genome shotgun (WGS) entry which is preliminary data.</text>
</comment>
<evidence type="ECO:0000256" key="5">
    <source>
        <dbReference type="ARBA" id="ARBA00023273"/>
    </source>
</evidence>
<dbReference type="PROSITE" id="PS51381">
    <property type="entry name" value="C2_B9"/>
    <property type="match status" value="1"/>
</dbReference>
<evidence type="ECO:0000256" key="2">
    <source>
        <dbReference type="ARBA" id="ARBA00022490"/>
    </source>
</evidence>
<dbReference type="PANTHER" id="PTHR12968:SF2">
    <property type="entry name" value="B9 DOMAIN-CONTAINING PROTEIN 2"/>
    <property type="match status" value="1"/>
</dbReference>
<gene>
    <name evidence="7" type="ORF">ABB37_05269</name>
</gene>
<evidence type="ECO:0000256" key="1">
    <source>
        <dbReference type="ARBA" id="ARBA00004120"/>
    </source>
</evidence>
<dbReference type="PANTHER" id="PTHR12968">
    <property type="entry name" value="B9 DOMAIN-CONTAINING"/>
    <property type="match status" value="1"/>
</dbReference>
<dbReference type="Proteomes" id="UP000037923">
    <property type="component" value="Unassembled WGS sequence"/>
</dbReference>
<evidence type="ECO:0000256" key="4">
    <source>
        <dbReference type="ARBA" id="ARBA00023212"/>
    </source>
</evidence>
<keyword evidence="5" id="KW-0966">Cell projection</keyword>
<evidence type="ECO:0000256" key="3">
    <source>
        <dbReference type="ARBA" id="ARBA00022794"/>
    </source>
</evidence>
<dbReference type="RefSeq" id="XP_015657868.1">
    <property type="nucleotide sequence ID" value="XM_015803226.1"/>
</dbReference>
<dbReference type="GeneID" id="26905559"/>
<evidence type="ECO:0000256" key="6">
    <source>
        <dbReference type="ARBA" id="ARBA00039272"/>
    </source>
</evidence>
<comment type="subcellular location">
    <subcellularLocation>
        <location evidence="1">Cytoplasm</location>
        <location evidence="1">Cytoskeleton</location>
        <location evidence="1">Cilium basal body</location>
    </subcellularLocation>
</comment>
<dbReference type="GO" id="GO:0060271">
    <property type="term" value="P:cilium assembly"/>
    <property type="evidence" value="ECO:0007669"/>
    <property type="project" value="TreeGrafter"/>
</dbReference>
<name>A0A0M9G014_LEPPY</name>
<dbReference type="AlphaFoldDB" id="A0A0M9G014"/>
<dbReference type="InterPro" id="IPR010796">
    <property type="entry name" value="C2_B9-type_dom"/>
</dbReference>
<organism evidence="7 8">
    <name type="scientific">Leptomonas pyrrhocoris</name>
    <name type="common">Firebug parasite</name>
    <dbReference type="NCBI Taxonomy" id="157538"/>
    <lineage>
        <taxon>Eukaryota</taxon>
        <taxon>Discoba</taxon>
        <taxon>Euglenozoa</taxon>
        <taxon>Kinetoplastea</taxon>
        <taxon>Metakinetoplastina</taxon>
        <taxon>Trypanosomatida</taxon>
        <taxon>Trypanosomatidae</taxon>
        <taxon>Leishmaniinae</taxon>
        <taxon>Leptomonas</taxon>
    </lineage>
</organism>
<sequence>MSELHIIGEIQTGHNFGGSAYFCTYEIVTGTQWTVIEGRTSGSTHVMRNGSEGIAWNFPIDVHYCFNSVQGWPKIAIQVWQLDDYGCKDIGGYGTAYLPMPGGGPQTMQVSTWRPNLWSPSALKRLWQTMRLFIMGGYPVLRDNSLIADNEQRFKLHTVTSGTVKMTFTVFGRGMRRAGLIYS</sequence>
<evidence type="ECO:0000313" key="8">
    <source>
        <dbReference type="Proteomes" id="UP000037923"/>
    </source>
</evidence>
<keyword evidence="3" id="KW-0970">Cilium biogenesis/degradation</keyword>
<protein>
    <recommendedName>
        <fullName evidence="6">B9 domain-containing protein 2</fullName>
    </recommendedName>
</protein>
<keyword evidence="2" id="KW-0963">Cytoplasm</keyword>
<dbReference type="VEuPathDB" id="TriTrypDB:LpyrH10_10_0380"/>
<keyword evidence="4" id="KW-0206">Cytoskeleton</keyword>
<proteinExistence type="predicted"/>
<dbReference type="OrthoDB" id="184109at2759"/>
<accession>A0A0M9G014</accession>
<keyword evidence="8" id="KW-1185">Reference proteome</keyword>
<dbReference type="EMBL" id="LGTL01000010">
    <property type="protein sequence ID" value="KPA79429.1"/>
    <property type="molecule type" value="Genomic_DNA"/>
</dbReference>
<dbReference type="Pfam" id="PF07162">
    <property type="entry name" value="B9-C2"/>
    <property type="match status" value="1"/>
</dbReference>